<reference evidence="3" key="3">
    <citation type="journal article" date="2010" name="Genome Res.">
        <title>Population genomic sequencing of Coccidioides fungi reveals recent hybridization and transposon control.</title>
        <authorList>
            <person name="Neafsey D.E."/>
            <person name="Barker B.M."/>
            <person name="Sharpton T.J."/>
            <person name="Stajich J.E."/>
            <person name="Park D.J."/>
            <person name="Whiston E."/>
            <person name="Hung C.-Y."/>
            <person name="McMahan C."/>
            <person name="White J."/>
            <person name="Sykes S."/>
            <person name="Heiman D."/>
            <person name="Young S."/>
            <person name="Zeng Q."/>
            <person name="Abouelleil A."/>
            <person name="Aftuck L."/>
            <person name="Bessette D."/>
            <person name="Brown A."/>
            <person name="FitzGerald M."/>
            <person name="Lui A."/>
            <person name="Macdonald J.P."/>
            <person name="Priest M."/>
            <person name="Orbach M.J."/>
            <person name="Galgiani J.N."/>
            <person name="Kirkland T.N."/>
            <person name="Cole G.T."/>
            <person name="Birren B.W."/>
            <person name="Henn M.R."/>
            <person name="Taylor J.W."/>
            <person name="Rounsley S.D."/>
        </authorList>
    </citation>
    <scope>NUCLEOTIDE SEQUENCE [LARGE SCALE GENOMIC DNA]</scope>
    <source>
        <strain evidence="3">RMSCC 3488</strain>
    </source>
</reference>
<accession>A0A0J6II98</accession>
<gene>
    <name evidence="2" type="ORF">CPAG_07890</name>
</gene>
<sequence length="108" mass="11703">MDGGAADWETQRLDTRQQRTANQGKSHRSGITRVSGAKRGSPAIQQPLLTARTATLQPSDENAHITPEGGLHARIDSLFRFTIGTVGQYSSVMLISGKDKSSIRTPEK</sequence>
<feature type="region of interest" description="Disordered" evidence="1">
    <location>
        <begin position="1"/>
        <end position="46"/>
    </location>
</feature>
<evidence type="ECO:0000256" key="1">
    <source>
        <dbReference type="SAM" id="MobiDB-lite"/>
    </source>
</evidence>
<dbReference type="Proteomes" id="UP000054567">
    <property type="component" value="Unassembled WGS sequence"/>
</dbReference>
<dbReference type="EMBL" id="DS268113">
    <property type="protein sequence ID" value="KMM71587.1"/>
    <property type="molecule type" value="Genomic_DNA"/>
</dbReference>
<reference evidence="2 3" key="1">
    <citation type="submission" date="2007-06" db="EMBL/GenBank/DDBJ databases">
        <title>The Genome Sequence of Coccidioides posadasii RMSCC_3488.</title>
        <authorList>
            <consortium name="Coccidioides Genome Resources Consortium"/>
            <consortium name="The Broad Institute Genome Sequencing Platform"/>
            <person name="Henn M.R."/>
            <person name="Sykes S."/>
            <person name="Young S."/>
            <person name="Jaffe D."/>
            <person name="Berlin A."/>
            <person name="Alvarez P."/>
            <person name="Butler J."/>
            <person name="Gnerre S."/>
            <person name="Grabherr M."/>
            <person name="Mauceli E."/>
            <person name="Brockman W."/>
            <person name="Kodira C."/>
            <person name="Alvarado L."/>
            <person name="Zeng Q."/>
            <person name="Crawford M."/>
            <person name="Antoine C."/>
            <person name="Devon K."/>
            <person name="Galgiani J."/>
            <person name="Orsborn K."/>
            <person name="Lewis M.L."/>
            <person name="Nusbaum C."/>
            <person name="Galagan J."/>
            <person name="Birren B."/>
        </authorList>
    </citation>
    <scope>NUCLEOTIDE SEQUENCE [LARGE SCALE GENOMIC DNA]</scope>
    <source>
        <strain evidence="2 3">RMSCC 3488</strain>
    </source>
</reference>
<reference evidence="3" key="2">
    <citation type="journal article" date="2009" name="Genome Res.">
        <title>Comparative genomic analyses of the human fungal pathogens Coccidioides and their relatives.</title>
        <authorList>
            <person name="Sharpton T.J."/>
            <person name="Stajich J.E."/>
            <person name="Rounsley S.D."/>
            <person name="Gardner M.J."/>
            <person name="Wortman J.R."/>
            <person name="Jordar V.S."/>
            <person name="Maiti R."/>
            <person name="Kodira C.D."/>
            <person name="Neafsey D.E."/>
            <person name="Zeng Q."/>
            <person name="Hung C.-Y."/>
            <person name="McMahan C."/>
            <person name="Muszewska A."/>
            <person name="Grynberg M."/>
            <person name="Mandel M.A."/>
            <person name="Kellner E.M."/>
            <person name="Barker B.M."/>
            <person name="Galgiani J.N."/>
            <person name="Orbach M.J."/>
            <person name="Kirkland T.N."/>
            <person name="Cole G.T."/>
            <person name="Henn M.R."/>
            <person name="Birren B.W."/>
            <person name="Taylor J.W."/>
        </authorList>
    </citation>
    <scope>NUCLEOTIDE SEQUENCE [LARGE SCALE GENOMIC DNA]</scope>
    <source>
        <strain evidence="3">RMSCC 3488</strain>
    </source>
</reference>
<protein>
    <submittedName>
        <fullName evidence="2">Uncharacterized protein</fullName>
    </submittedName>
</protein>
<dbReference type="AlphaFoldDB" id="A0A0J6II98"/>
<organism evidence="2 3">
    <name type="scientific">Coccidioides posadasii RMSCC 3488</name>
    <dbReference type="NCBI Taxonomy" id="454284"/>
    <lineage>
        <taxon>Eukaryota</taxon>
        <taxon>Fungi</taxon>
        <taxon>Dikarya</taxon>
        <taxon>Ascomycota</taxon>
        <taxon>Pezizomycotina</taxon>
        <taxon>Eurotiomycetes</taxon>
        <taxon>Eurotiomycetidae</taxon>
        <taxon>Onygenales</taxon>
        <taxon>Onygenaceae</taxon>
        <taxon>Coccidioides</taxon>
    </lineage>
</organism>
<evidence type="ECO:0000313" key="3">
    <source>
        <dbReference type="Proteomes" id="UP000054567"/>
    </source>
</evidence>
<name>A0A0J6II98_COCPO</name>
<proteinExistence type="predicted"/>
<dbReference type="VEuPathDB" id="FungiDB:CPAG_07890"/>
<evidence type="ECO:0000313" key="2">
    <source>
        <dbReference type="EMBL" id="KMM71587.1"/>
    </source>
</evidence>